<evidence type="ECO:0000313" key="5">
    <source>
        <dbReference type="Proteomes" id="UP000008827"/>
    </source>
</evidence>
<dbReference type="STRING" id="3847.K7K8F2"/>
<gene>
    <name evidence="4" type="primary">LOC100789476</name>
    <name evidence="3" type="ORF">GLYMA_02G148900</name>
</gene>
<dbReference type="PaxDb" id="3847-GLYMA02G16783.1"/>
<dbReference type="Proteomes" id="UP000008827">
    <property type="component" value="Chromosome 2"/>
</dbReference>
<feature type="region of interest" description="Disordered" evidence="2">
    <location>
        <begin position="633"/>
        <end position="688"/>
    </location>
</feature>
<dbReference type="FunCoup" id="K7K8F2">
    <property type="interactions" value="2472"/>
</dbReference>
<evidence type="ECO:0008006" key="6">
    <source>
        <dbReference type="Google" id="ProtNLM"/>
    </source>
</evidence>
<reference evidence="3" key="3">
    <citation type="submission" date="2018-07" db="EMBL/GenBank/DDBJ databases">
        <title>WGS assembly of Glycine max.</title>
        <authorList>
            <person name="Schmutz J."/>
            <person name="Cannon S."/>
            <person name="Schlueter J."/>
            <person name="Ma J."/>
            <person name="Mitros T."/>
            <person name="Nelson W."/>
            <person name="Hyten D."/>
            <person name="Song Q."/>
            <person name="Thelen J."/>
            <person name="Cheng J."/>
            <person name="Xu D."/>
            <person name="Hellsten U."/>
            <person name="May G."/>
            <person name="Yu Y."/>
            <person name="Sakurai T."/>
            <person name="Umezawa T."/>
            <person name="Bhattacharyya M."/>
            <person name="Sandhu D."/>
            <person name="Valliyodan B."/>
            <person name="Lindquist E."/>
            <person name="Peto M."/>
            <person name="Grant D."/>
            <person name="Shu S."/>
            <person name="Goodstein D."/>
            <person name="Barry K."/>
            <person name="Futrell-Griggs M."/>
            <person name="Abernathy B."/>
            <person name="Du J."/>
            <person name="Tian Z."/>
            <person name="Zhu L."/>
            <person name="Gill N."/>
            <person name="Joshi T."/>
            <person name="Libault M."/>
            <person name="Sethuraman A."/>
            <person name="Zhang X."/>
            <person name="Shinozaki K."/>
            <person name="Nguyen H."/>
            <person name="Wing R."/>
            <person name="Cregan P."/>
            <person name="Specht J."/>
            <person name="Grimwood J."/>
            <person name="Rokhsar D."/>
            <person name="Stacey G."/>
            <person name="Shoemaker R."/>
            <person name="Jackson S."/>
        </authorList>
    </citation>
    <scope>NUCLEOTIDE SEQUENCE</scope>
    <source>
        <tissue evidence="3">Callus</tissue>
    </source>
</reference>
<feature type="compositionally biased region" description="Polar residues" evidence="2">
    <location>
        <begin position="666"/>
        <end position="676"/>
    </location>
</feature>
<protein>
    <recommendedName>
        <fullName evidence="6">CUE domain-containing protein</fullName>
    </recommendedName>
</protein>
<feature type="compositionally biased region" description="Basic and acidic residues" evidence="2">
    <location>
        <begin position="652"/>
        <end position="663"/>
    </location>
</feature>
<dbReference type="Gramene" id="KRH71452">
    <property type="protein sequence ID" value="KRH71452"/>
    <property type="gene ID" value="GLYMA_02G148900"/>
</dbReference>
<keyword evidence="1" id="KW-0175">Coiled coil</keyword>
<accession>K7K8F2</accession>
<evidence type="ECO:0000256" key="1">
    <source>
        <dbReference type="SAM" id="Coils"/>
    </source>
</evidence>
<evidence type="ECO:0000313" key="4">
    <source>
        <dbReference type="EnsemblPlants" id="KRH71452"/>
    </source>
</evidence>
<proteinExistence type="predicted"/>
<dbReference type="AlphaFoldDB" id="K7K8F2"/>
<reference evidence="3 4" key="1">
    <citation type="journal article" date="2010" name="Nature">
        <title>Genome sequence of the palaeopolyploid soybean.</title>
        <authorList>
            <person name="Schmutz J."/>
            <person name="Cannon S.B."/>
            <person name="Schlueter J."/>
            <person name="Ma J."/>
            <person name="Mitros T."/>
            <person name="Nelson W."/>
            <person name="Hyten D.L."/>
            <person name="Song Q."/>
            <person name="Thelen J.J."/>
            <person name="Cheng J."/>
            <person name="Xu D."/>
            <person name="Hellsten U."/>
            <person name="May G.D."/>
            <person name="Yu Y."/>
            <person name="Sakurai T."/>
            <person name="Umezawa T."/>
            <person name="Bhattacharyya M.K."/>
            <person name="Sandhu D."/>
            <person name="Valliyodan B."/>
            <person name="Lindquist E."/>
            <person name="Peto M."/>
            <person name="Grant D."/>
            <person name="Shu S."/>
            <person name="Goodstein D."/>
            <person name="Barry K."/>
            <person name="Futrell-Griggs M."/>
            <person name="Abernathy B."/>
            <person name="Du J."/>
            <person name="Tian Z."/>
            <person name="Zhu L."/>
            <person name="Gill N."/>
            <person name="Joshi T."/>
            <person name="Libault M."/>
            <person name="Sethuraman A."/>
            <person name="Zhang X.-C."/>
            <person name="Shinozaki K."/>
            <person name="Nguyen H.T."/>
            <person name="Wing R.A."/>
            <person name="Cregan P."/>
            <person name="Specht J."/>
            <person name="Grimwood J."/>
            <person name="Rokhsar D."/>
            <person name="Stacey G."/>
            <person name="Shoemaker R.C."/>
            <person name="Jackson S.A."/>
        </authorList>
    </citation>
    <scope>NUCLEOTIDE SEQUENCE [LARGE SCALE GENOMIC DNA]</scope>
    <source>
        <strain evidence="4">cv. Williams 82</strain>
        <tissue evidence="3">Callus</tissue>
    </source>
</reference>
<feature type="compositionally biased region" description="Basic and acidic residues" evidence="2">
    <location>
        <begin position="677"/>
        <end position="688"/>
    </location>
</feature>
<dbReference type="ExpressionAtlas" id="K7K8F2">
    <property type="expression patterns" value="baseline and differential"/>
</dbReference>
<dbReference type="EnsemblPlants" id="KRH71452">
    <property type="protein sequence ID" value="KRH71452"/>
    <property type="gene ID" value="GLYMA_02G148900"/>
</dbReference>
<keyword evidence="5" id="KW-1185">Reference proteome</keyword>
<dbReference type="SMR" id="K7K8F2"/>
<dbReference type="PANTHER" id="PTHR48459:SF1">
    <property type="entry name" value="CUE DOMAIN-CONTAINING PROTEIN"/>
    <property type="match status" value="1"/>
</dbReference>
<dbReference type="eggNOG" id="ENOG502QVXV">
    <property type="taxonomic scope" value="Eukaryota"/>
</dbReference>
<organism evidence="4">
    <name type="scientific">Glycine max</name>
    <name type="common">Soybean</name>
    <name type="synonym">Glycine hispida</name>
    <dbReference type="NCBI Taxonomy" id="3847"/>
    <lineage>
        <taxon>Eukaryota</taxon>
        <taxon>Viridiplantae</taxon>
        <taxon>Streptophyta</taxon>
        <taxon>Embryophyta</taxon>
        <taxon>Tracheophyta</taxon>
        <taxon>Spermatophyta</taxon>
        <taxon>Magnoliopsida</taxon>
        <taxon>eudicotyledons</taxon>
        <taxon>Gunneridae</taxon>
        <taxon>Pentapetalae</taxon>
        <taxon>rosids</taxon>
        <taxon>fabids</taxon>
        <taxon>Fabales</taxon>
        <taxon>Fabaceae</taxon>
        <taxon>Papilionoideae</taxon>
        <taxon>50 kb inversion clade</taxon>
        <taxon>NPAAA clade</taxon>
        <taxon>indigoferoid/millettioid clade</taxon>
        <taxon>Phaseoleae</taxon>
        <taxon>Glycine</taxon>
        <taxon>Glycine subgen. Soja</taxon>
    </lineage>
</organism>
<feature type="coiled-coil region" evidence="1">
    <location>
        <begin position="495"/>
        <end position="579"/>
    </location>
</feature>
<dbReference type="OrthoDB" id="620544at2759"/>
<feature type="compositionally biased region" description="Polar residues" evidence="2">
    <location>
        <begin position="633"/>
        <end position="646"/>
    </location>
</feature>
<evidence type="ECO:0000256" key="2">
    <source>
        <dbReference type="SAM" id="MobiDB-lite"/>
    </source>
</evidence>
<dbReference type="PANTHER" id="PTHR48459">
    <property type="entry name" value="CUE DOMAIN-CONTAINING PROTEIN"/>
    <property type="match status" value="1"/>
</dbReference>
<reference evidence="4" key="2">
    <citation type="submission" date="2018-02" db="UniProtKB">
        <authorList>
            <consortium name="EnsemblPlants"/>
        </authorList>
    </citation>
    <scope>IDENTIFICATION</scope>
    <source>
        <strain evidence="4">Williams 82</strain>
    </source>
</reference>
<name>K7K8F2_SOYBN</name>
<dbReference type="EMBL" id="CM000835">
    <property type="protein sequence ID" value="KRH71452.1"/>
    <property type="molecule type" value="Genomic_DNA"/>
</dbReference>
<sequence length="702" mass="78357">MKFRLNIQYLSLVTFRISREIGNCAFYVCSLIQFHSYTGQGPSPSLPPSLFLFLSRSSLPNFFASHIIFSHILEIKLSDSEGFVFFFLSYVLCRQPILIMGFNSVYRSLQEIFPQVDPRLLRAVAIEHPKDADLAAGIVIAEVIPFMSKKLPAAIPPQHNNYVASLNVEVESEEEGNRLRHRQLVDDVTVGPSSAPHSISVEVIKTADYSFVPDLNEALDKSTMSNDGTDKFLEMNDIKELDIYQNAEDNFSGETLNEIAQEMSNGFSQEDNENFERRFVDVDCENLISSGICQEMEPKHNNLSKEAASNNGDGNRIGNDSNEMGWLEVVSSLVDDYDATTSHRLEECETYLIELETSEAPKVCHVQGDALNYKDSLQSELVAGSSSTGDNTSDVEDDIGAKNAGSQYSHVCRIDLLEEIIDEAKTNKKMLFSSMESLINLMREVELQEKAAEQANMEAATGGSNILARIEEYKTMVVQANEANDMHSGEVYGEKAILTTELKELQSRLLGLSDERDRSLAILDEIRHILEVRLAAAEELRKAAEQLKLEKEESARKALVEQERLVEKVVHESQRLQQEAEENSKLQEFLIDRGRVVDMLQGEISVICQDIKLLKEKFDANLPLSKSFTSSQTSCKLASSGSSHKTLASDAGSEHSESSEIRKTSRTASIESLSSKSGHDEEEKSKADHNALLDDGWYILSD</sequence>
<evidence type="ECO:0000313" key="3">
    <source>
        <dbReference type="EMBL" id="KRH71452.1"/>
    </source>
</evidence>